<dbReference type="Proteomes" id="UP000183120">
    <property type="component" value="Unassembled WGS sequence"/>
</dbReference>
<comment type="caution">
    <text evidence="1">The sequence shown here is derived from an EMBL/GenBank/DDBJ whole genome shotgun (WGS) entry which is preliminary data.</text>
</comment>
<dbReference type="Gene3D" id="3.10.450.50">
    <property type="match status" value="1"/>
</dbReference>
<organism evidence="1 2">
    <name type="scientific">Candidatus Gottesmanbacteria bacterium CG1_02_37_22</name>
    <dbReference type="NCBI Taxonomy" id="1805209"/>
    <lineage>
        <taxon>Bacteria</taxon>
        <taxon>Candidatus Gottesmaniibacteriota</taxon>
    </lineage>
</organism>
<sequence length="125" mass="14946">MNCDRLDEWLIKLKNIWVDKNPEGLKELFSDKFMYFETPFEKPHTTKKDLINLWQDVPKSQDNTKFSYKIISFSHNLGIVHWNASFVRKGRNIKAYLDGIFQIQLDNDGLCTEFKQWWITKEITA</sequence>
<evidence type="ECO:0000313" key="2">
    <source>
        <dbReference type="Proteomes" id="UP000183120"/>
    </source>
</evidence>
<evidence type="ECO:0008006" key="3">
    <source>
        <dbReference type="Google" id="ProtNLM"/>
    </source>
</evidence>
<proteinExistence type="predicted"/>
<protein>
    <recommendedName>
        <fullName evidence="3">SnoaL-like domain-containing protein</fullName>
    </recommendedName>
</protein>
<dbReference type="InterPro" id="IPR032710">
    <property type="entry name" value="NTF2-like_dom_sf"/>
</dbReference>
<accession>A0A1J4TNA0</accession>
<dbReference type="AlphaFoldDB" id="A0A1J4TNA0"/>
<gene>
    <name evidence="1" type="ORF">AUJ73_03470</name>
</gene>
<evidence type="ECO:0000313" key="1">
    <source>
        <dbReference type="EMBL" id="OIO13636.1"/>
    </source>
</evidence>
<reference evidence="1 2" key="1">
    <citation type="journal article" date="2016" name="Environ. Microbiol.">
        <title>Genomic resolution of a cold subsurface aquifer community provides metabolic insights for novel microbes adapted to high CO concentrations.</title>
        <authorList>
            <person name="Probst A.J."/>
            <person name="Castelle C.J."/>
            <person name="Singh A."/>
            <person name="Brown C.T."/>
            <person name="Anantharaman K."/>
            <person name="Sharon I."/>
            <person name="Hug L.A."/>
            <person name="Burstein D."/>
            <person name="Emerson J.B."/>
            <person name="Thomas B.C."/>
            <person name="Banfield J.F."/>
        </authorList>
    </citation>
    <scope>NUCLEOTIDE SEQUENCE [LARGE SCALE GENOMIC DNA]</scope>
    <source>
        <strain evidence="1">CG1_02_37_22</strain>
    </source>
</reference>
<name>A0A1J4TNA0_9BACT</name>
<dbReference type="STRING" id="1805209.AUJ73_03470"/>
<dbReference type="EMBL" id="MNUY01000053">
    <property type="protein sequence ID" value="OIO13636.1"/>
    <property type="molecule type" value="Genomic_DNA"/>
</dbReference>
<dbReference type="SUPFAM" id="SSF54427">
    <property type="entry name" value="NTF2-like"/>
    <property type="match status" value="1"/>
</dbReference>